<dbReference type="InterPro" id="IPR036047">
    <property type="entry name" value="F-box-like_dom_sf"/>
</dbReference>
<dbReference type="SUPFAM" id="SSF49785">
    <property type="entry name" value="Galactose-binding domain-like"/>
    <property type="match status" value="1"/>
</dbReference>
<dbReference type="InterPro" id="IPR007397">
    <property type="entry name" value="F-box-assoc_dom"/>
</dbReference>
<proteinExistence type="predicted"/>
<organism evidence="2 3">
    <name type="scientific">Amphilophus citrinellus</name>
    <name type="common">Midas cichlid</name>
    <name type="synonym">Cichlasoma citrinellum</name>
    <dbReference type="NCBI Taxonomy" id="61819"/>
    <lineage>
        <taxon>Eukaryota</taxon>
        <taxon>Metazoa</taxon>
        <taxon>Chordata</taxon>
        <taxon>Craniata</taxon>
        <taxon>Vertebrata</taxon>
        <taxon>Euteleostomi</taxon>
        <taxon>Actinopterygii</taxon>
        <taxon>Neopterygii</taxon>
        <taxon>Teleostei</taxon>
        <taxon>Neoteleostei</taxon>
        <taxon>Acanthomorphata</taxon>
        <taxon>Ovalentaria</taxon>
        <taxon>Cichlomorphae</taxon>
        <taxon>Cichliformes</taxon>
        <taxon>Cichlidae</taxon>
        <taxon>New World cichlids</taxon>
        <taxon>Cichlasomatinae</taxon>
        <taxon>Heroini</taxon>
        <taxon>Amphilophus</taxon>
    </lineage>
</organism>
<dbReference type="GO" id="GO:0036503">
    <property type="term" value="P:ERAD pathway"/>
    <property type="evidence" value="ECO:0007669"/>
    <property type="project" value="TreeGrafter"/>
</dbReference>
<sequence>EEIFINVPLQEVLCVCRLVCCQWKEVVDSGSMWRERCRREGYPICNVSETQDWKLFYFLSKKRRNLLKNKMNGWIVKQNGGDGWRAEGVMVPHSNEVVKKNFVTSYMCTKEQQIDLAKEGYSPAFMDRFQPVIKISDYAPRWDCGCEYLIVVQLLNAKKQVVQSFTPEIISFQQWNDQQWNQMIHVFRDYGPGVRYIHFLHGGKDTQFWAGWYGIRVTDSSIEICP</sequence>
<dbReference type="PANTHER" id="PTHR12125:SF12">
    <property type="entry name" value="F-BOX ONLY PROTEIN 6"/>
    <property type="match status" value="1"/>
</dbReference>
<accession>A0A3Q0RPH5</accession>
<dbReference type="GO" id="GO:0006516">
    <property type="term" value="P:glycoprotein catabolic process"/>
    <property type="evidence" value="ECO:0007669"/>
    <property type="project" value="TreeGrafter"/>
</dbReference>
<dbReference type="Pfam" id="PF04300">
    <property type="entry name" value="FBA"/>
    <property type="match status" value="1"/>
</dbReference>
<name>A0A3Q0RPH5_AMPCI</name>
<dbReference type="SUPFAM" id="SSF81383">
    <property type="entry name" value="F-box domain"/>
    <property type="match status" value="1"/>
</dbReference>
<dbReference type="Proteomes" id="UP000261340">
    <property type="component" value="Unplaced"/>
</dbReference>
<dbReference type="PANTHER" id="PTHR12125">
    <property type="entry name" value="F-BOX ONLY PROTEIN 6-LIKE PROTEIN"/>
    <property type="match status" value="1"/>
</dbReference>
<dbReference type="OMA" id="YKTRNDS"/>
<dbReference type="FunFam" id="2.60.120.260:FF:000012">
    <property type="entry name" value="F-box only protein 2"/>
    <property type="match status" value="1"/>
</dbReference>
<dbReference type="GO" id="GO:0031146">
    <property type="term" value="P:SCF-dependent proteasomal ubiquitin-dependent protein catabolic process"/>
    <property type="evidence" value="ECO:0007669"/>
    <property type="project" value="TreeGrafter"/>
</dbReference>
<dbReference type="SMART" id="SM01198">
    <property type="entry name" value="FBA"/>
    <property type="match status" value="1"/>
</dbReference>
<dbReference type="GeneTree" id="ENSGT00940000159408"/>
<evidence type="ECO:0000313" key="3">
    <source>
        <dbReference type="Proteomes" id="UP000261340"/>
    </source>
</evidence>
<dbReference type="GO" id="GO:0005737">
    <property type="term" value="C:cytoplasm"/>
    <property type="evidence" value="ECO:0007669"/>
    <property type="project" value="UniProtKB-ARBA"/>
</dbReference>
<keyword evidence="3" id="KW-1185">Reference proteome</keyword>
<reference evidence="2" key="1">
    <citation type="submission" date="2025-08" db="UniProtKB">
        <authorList>
            <consortium name="Ensembl"/>
        </authorList>
    </citation>
    <scope>IDENTIFICATION</scope>
</reference>
<dbReference type="Pfam" id="PF12937">
    <property type="entry name" value="F-box-like"/>
    <property type="match status" value="1"/>
</dbReference>
<feature type="domain" description="FBA" evidence="1">
    <location>
        <begin position="56"/>
        <end position="226"/>
    </location>
</feature>
<protein>
    <recommendedName>
        <fullName evidence="1">FBA domain-containing protein</fullName>
    </recommendedName>
</protein>
<evidence type="ECO:0000259" key="1">
    <source>
        <dbReference type="PROSITE" id="PS51114"/>
    </source>
</evidence>
<dbReference type="Gene3D" id="2.60.120.260">
    <property type="entry name" value="Galactose-binding domain-like"/>
    <property type="match status" value="1"/>
</dbReference>
<reference evidence="2" key="2">
    <citation type="submission" date="2025-09" db="UniProtKB">
        <authorList>
            <consortium name="Ensembl"/>
        </authorList>
    </citation>
    <scope>IDENTIFICATION</scope>
</reference>
<dbReference type="AlphaFoldDB" id="A0A3Q0RPH5"/>
<dbReference type="GO" id="GO:0061630">
    <property type="term" value="F:ubiquitin protein ligase activity"/>
    <property type="evidence" value="ECO:0007669"/>
    <property type="project" value="TreeGrafter"/>
</dbReference>
<dbReference type="InterPro" id="IPR039752">
    <property type="entry name" value="F-box_only"/>
</dbReference>
<dbReference type="Gene3D" id="1.20.1280.50">
    <property type="match status" value="1"/>
</dbReference>
<dbReference type="PROSITE" id="PS51114">
    <property type="entry name" value="FBA"/>
    <property type="match status" value="1"/>
</dbReference>
<dbReference type="Ensembl" id="ENSACIT00000012549.1">
    <property type="protein sequence ID" value="ENSACIP00000012207.1"/>
    <property type="gene ID" value="ENSACIG00000009496.1"/>
</dbReference>
<evidence type="ECO:0000313" key="2">
    <source>
        <dbReference type="Ensembl" id="ENSACIP00000012207.1"/>
    </source>
</evidence>
<dbReference type="InterPro" id="IPR008979">
    <property type="entry name" value="Galactose-bd-like_sf"/>
</dbReference>
<dbReference type="InterPro" id="IPR001810">
    <property type="entry name" value="F-box_dom"/>
</dbReference>
<dbReference type="GO" id="GO:0019005">
    <property type="term" value="C:SCF ubiquitin ligase complex"/>
    <property type="evidence" value="ECO:0007669"/>
    <property type="project" value="TreeGrafter"/>
</dbReference>